<protein>
    <submittedName>
        <fullName evidence="1">Uncharacterized protein</fullName>
    </submittedName>
</protein>
<gene>
    <name evidence="1" type="ORF">BG04_5004</name>
</gene>
<dbReference type="EMBL" id="CP009920">
    <property type="protein sequence ID" value="AJI25209.1"/>
    <property type="molecule type" value="Genomic_DNA"/>
</dbReference>
<sequence>MTKRMITLLSVIFIAVLAVFFMSQTSLASKLTASAFMKPHHYSKHEEKMLAVTNLDYKSNIIAYDVKAPSDAKEAYVKATYYEKGKAKEPLFSGGLTVSKEFDMFAITYKIDDDAHKVMFNVGSNDTNLGIEAEKPKKMNGYSFTGLEKKQTVKMNKTYPVAALFGDDGSGIRVAPLSTDDGEVVKELISSNPYVYLFTVEFK</sequence>
<evidence type="ECO:0000313" key="2">
    <source>
        <dbReference type="Proteomes" id="UP000031829"/>
    </source>
</evidence>
<dbReference type="Proteomes" id="UP000031829">
    <property type="component" value="Chromosome"/>
</dbReference>
<dbReference type="KEGG" id="bmeg:BG04_5004"/>
<dbReference type="AlphaFoldDB" id="A0A0B6AZ46"/>
<evidence type="ECO:0000313" key="1">
    <source>
        <dbReference type="EMBL" id="AJI25209.1"/>
    </source>
</evidence>
<organism evidence="1 2">
    <name type="scientific">Priestia megaterium (strain ATCC 14581 / DSM 32 / CCUG 1817 / JCM 2506 / NBRC 15308 / NCIMB 9376 / NCTC 10342 / NRRL B-14308 / VKM B-512 / Ford 19)</name>
    <name type="common">Bacillus megaterium</name>
    <dbReference type="NCBI Taxonomy" id="1348623"/>
    <lineage>
        <taxon>Bacteria</taxon>
        <taxon>Bacillati</taxon>
        <taxon>Bacillota</taxon>
        <taxon>Bacilli</taxon>
        <taxon>Bacillales</taxon>
        <taxon>Bacillaceae</taxon>
        <taxon>Priestia</taxon>
    </lineage>
</organism>
<reference evidence="1 2" key="1">
    <citation type="journal article" date="2015" name="Genome Announc.">
        <title>Complete genome sequences for 35 biothreat assay-relevant bacillus species.</title>
        <authorList>
            <person name="Johnson S.L."/>
            <person name="Daligault H.E."/>
            <person name="Davenport K.W."/>
            <person name="Jaissle J."/>
            <person name="Frey K.G."/>
            <person name="Ladner J.T."/>
            <person name="Broomall S.M."/>
            <person name="Bishop-Lilly K.A."/>
            <person name="Bruce D.C."/>
            <person name="Gibbons H.S."/>
            <person name="Coyne S.R."/>
            <person name="Lo C.C."/>
            <person name="Meincke L."/>
            <person name="Munk A.C."/>
            <person name="Koroleva G.I."/>
            <person name="Rosenzweig C.N."/>
            <person name="Palacios G.F."/>
            <person name="Redden C.L."/>
            <person name="Minogue T.D."/>
            <person name="Chain P.S."/>
        </authorList>
    </citation>
    <scope>NUCLEOTIDE SEQUENCE [LARGE SCALE GENOMIC DNA]</scope>
    <source>
        <strain evidence="2">ATCC 14581 / DSM 32 / JCM 2506 / NBRC 15308 / NCIMB 9376 / NCTC 10342 / NRRL B-14308 / VKM B-512</strain>
    </source>
</reference>
<dbReference type="HOGENOM" id="CLU_1346682_0_0_9"/>
<proteinExistence type="predicted"/>
<dbReference type="GeneID" id="93642973"/>
<accession>A0A0B6AZ46</accession>
<dbReference type="RefSeq" id="WP_034651643.1">
    <property type="nucleotide sequence ID" value="NZ_BCVB01000015.1"/>
</dbReference>
<name>A0A0B6AZ46_PRIM2</name>